<reference evidence="2" key="1">
    <citation type="submission" date="2023-04" db="EMBL/GenBank/DDBJ databases">
        <authorList>
            <person name="Vijverberg K."/>
            <person name="Xiong W."/>
            <person name="Schranz E."/>
        </authorList>
    </citation>
    <scope>NUCLEOTIDE SEQUENCE</scope>
</reference>
<feature type="region of interest" description="Disordered" evidence="1">
    <location>
        <begin position="21"/>
        <end position="62"/>
    </location>
</feature>
<evidence type="ECO:0000313" key="2">
    <source>
        <dbReference type="EMBL" id="CAI9259194.1"/>
    </source>
</evidence>
<keyword evidence="3" id="KW-1185">Reference proteome</keyword>
<dbReference type="AlphaFoldDB" id="A0AA35UZW5"/>
<protein>
    <submittedName>
        <fullName evidence="2">Uncharacterized protein</fullName>
    </submittedName>
</protein>
<dbReference type="Proteomes" id="UP001177003">
    <property type="component" value="Chromosome 0"/>
</dbReference>
<sequence length="278" mass="31351">MKQFEKLPIMKDEVTKEIIHSKSGILKQKKKPAKKPTDSQIKQPVQEPEIESTEQKNVDSSNILSSHNGITVNLFDKDTNVNIGEGVKINESSFISTTGTSSIKTSTIISYTIENSIVETSTTLPPITSPITTSILVSTTSPTYSTIMHELITTLFSTQSTEAGRMIHDEEPSDDEIMKQEERLAIHSKSFDYEIQKLRDISKERHELFVEQVTKMKESVDPKISELESMLSKEVQKMEQSYTLLHGKVDVIANAITKLDYFNSKYMNKLEAKSKKDA</sequence>
<proteinExistence type="predicted"/>
<evidence type="ECO:0000313" key="3">
    <source>
        <dbReference type="Proteomes" id="UP001177003"/>
    </source>
</evidence>
<gene>
    <name evidence="2" type="ORF">LSALG_LOCUS101</name>
</gene>
<organism evidence="2 3">
    <name type="scientific">Lactuca saligna</name>
    <name type="common">Willowleaf lettuce</name>
    <dbReference type="NCBI Taxonomy" id="75948"/>
    <lineage>
        <taxon>Eukaryota</taxon>
        <taxon>Viridiplantae</taxon>
        <taxon>Streptophyta</taxon>
        <taxon>Embryophyta</taxon>
        <taxon>Tracheophyta</taxon>
        <taxon>Spermatophyta</taxon>
        <taxon>Magnoliopsida</taxon>
        <taxon>eudicotyledons</taxon>
        <taxon>Gunneridae</taxon>
        <taxon>Pentapetalae</taxon>
        <taxon>asterids</taxon>
        <taxon>campanulids</taxon>
        <taxon>Asterales</taxon>
        <taxon>Asteraceae</taxon>
        <taxon>Cichorioideae</taxon>
        <taxon>Cichorieae</taxon>
        <taxon>Lactucinae</taxon>
        <taxon>Lactuca</taxon>
    </lineage>
</organism>
<dbReference type="EMBL" id="OX465086">
    <property type="protein sequence ID" value="CAI9259194.1"/>
    <property type="molecule type" value="Genomic_DNA"/>
</dbReference>
<name>A0AA35UZW5_LACSI</name>
<evidence type="ECO:0000256" key="1">
    <source>
        <dbReference type="SAM" id="MobiDB-lite"/>
    </source>
</evidence>
<accession>A0AA35UZW5</accession>